<evidence type="ECO:0000256" key="2">
    <source>
        <dbReference type="ARBA" id="ARBA00022801"/>
    </source>
</evidence>
<dbReference type="InterPro" id="IPR030458">
    <property type="entry name" value="Glyco_hydro_31_AS"/>
</dbReference>
<dbReference type="GO" id="GO:0030246">
    <property type="term" value="F:carbohydrate binding"/>
    <property type="evidence" value="ECO:0007669"/>
    <property type="project" value="InterPro"/>
</dbReference>
<evidence type="ECO:0000313" key="11">
    <source>
        <dbReference type="EMBL" id="PNR60100.1"/>
    </source>
</evidence>
<reference evidence="11 13" key="2">
    <citation type="journal article" date="2018" name="Plant J.">
        <title>The Physcomitrella patens chromosome-scale assembly reveals moss genome structure and evolution.</title>
        <authorList>
            <person name="Lang D."/>
            <person name="Ullrich K.K."/>
            <person name="Murat F."/>
            <person name="Fuchs J."/>
            <person name="Jenkins J."/>
            <person name="Haas F.B."/>
            <person name="Piednoel M."/>
            <person name="Gundlach H."/>
            <person name="Van Bel M."/>
            <person name="Meyberg R."/>
            <person name="Vives C."/>
            <person name="Morata J."/>
            <person name="Symeonidi A."/>
            <person name="Hiss M."/>
            <person name="Muchero W."/>
            <person name="Kamisugi Y."/>
            <person name="Saleh O."/>
            <person name="Blanc G."/>
            <person name="Decker E.L."/>
            <person name="van Gessel N."/>
            <person name="Grimwood J."/>
            <person name="Hayes R.D."/>
            <person name="Graham S.W."/>
            <person name="Gunter L.E."/>
            <person name="McDaniel S.F."/>
            <person name="Hoernstein S.N.W."/>
            <person name="Larsson A."/>
            <person name="Li F.W."/>
            <person name="Perroud P.F."/>
            <person name="Phillips J."/>
            <person name="Ranjan P."/>
            <person name="Rokshar D.S."/>
            <person name="Rothfels C.J."/>
            <person name="Schneider L."/>
            <person name="Shu S."/>
            <person name="Stevenson D.W."/>
            <person name="Thummler F."/>
            <person name="Tillich M."/>
            <person name="Villarreal Aguilar J.C."/>
            <person name="Widiez T."/>
            <person name="Wong G.K."/>
            <person name="Wymore A."/>
            <person name="Zhang Y."/>
            <person name="Zimmer A.D."/>
            <person name="Quatrano R.S."/>
            <person name="Mayer K.F.X."/>
            <person name="Goodstein D."/>
            <person name="Casacuberta J.M."/>
            <person name="Vandepoele K."/>
            <person name="Reski R."/>
            <person name="Cuming A.C."/>
            <person name="Tuskan G.A."/>
            <person name="Maumus F."/>
            <person name="Salse J."/>
            <person name="Schmutz J."/>
            <person name="Rensing S.A."/>
        </authorList>
    </citation>
    <scope>NUCLEOTIDE SEQUENCE [LARGE SCALE GENOMIC DNA]</scope>
    <source>
        <strain evidence="12 13">cv. Gransden 2004</strain>
    </source>
</reference>
<dbReference type="STRING" id="3218.A0A2K1L244"/>
<organism evidence="11">
    <name type="scientific">Physcomitrium patens</name>
    <name type="common">Spreading-leaved earth moss</name>
    <name type="synonym">Physcomitrella patens</name>
    <dbReference type="NCBI Taxonomy" id="3218"/>
    <lineage>
        <taxon>Eukaryota</taxon>
        <taxon>Viridiplantae</taxon>
        <taxon>Streptophyta</taxon>
        <taxon>Embryophyta</taxon>
        <taxon>Bryophyta</taxon>
        <taxon>Bryophytina</taxon>
        <taxon>Bryopsida</taxon>
        <taxon>Funariidae</taxon>
        <taxon>Funariales</taxon>
        <taxon>Funariaceae</taxon>
        <taxon>Physcomitrium</taxon>
    </lineage>
</organism>
<dbReference type="CDD" id="cd14752">
    <property type="entry name" value="GH31_N"/>
    <property type="match status" value="1"/>
</dbReference>
<feature type="chain" id="PRO_5044576498" description="Maltase" evidence="7">
    <location>
        <begin position="24"/>
        <end position="824"/>
    </location>
</feature>
<dbReference type="PANTHER" id="PTHR22762">
    <property type="entry name" value="ALPHA-GLUCOSIDASE"/>
    <property type="match status" value="1"/>
</dbReference>
<dbReference type="PANTHER" id="PTHR22762:SF133">
    <property type="entry name" value="P-TYPE DOMAIN-CONTAINING PROTEIN"/>
    <property type="match status" value="1"/>
</dbReference>
<dbReference type="Proteomes" id="UP000006727">
    <property type="component" value="Chromosome 2"/>
</dbReference>
<name>A0A2K1L244_PHYPA</name>
<dbReference type="AlphaFoldDB" id="A0A2K1L244"/>
<evidence type="ECO:0000256" key="3">
    <source>
        <dbReference type="ARBA" id="ARBA00023180"/>
    </source>
</evidence>
<keyword evidence="3" id="KW-0325">Glycoprotein</keyword>
<dbReference type="EMBL" id="ABEU02000002">
    <property type="protein sequence ID" value="PNR60100.1"/>
    <property type="molecule type" value="Genomic_DNA"/>
</dbReference>
<dbReference type="Pfam" id="PF13802">
    <property type="entry name" value="Gal_mutarotas_2"/>
    <property type="match status" value="1"/>
</dbReference>
<dbReference type="InterPro" id="IPR011013">
    <property type="entry name" value="Gal_mutarotase_sf_dom"/>
</dbReference>
<feature type="signal peptide" evidence="7">
    <location>
        <begin position="1"/>
        <end position="23"/>
    </location>
</feature>
<keyword evidence="4 6" id="KW-0326">Glycosidase</keyword>
<dbReference type="InterPro" id="IPR025887">
    <property type="entry name" value="Glyco_hydro_31_N_dom"/>
</dbReference>
<evidence type="ECO:0000259" key="10">
    <source>
        <dbReference type="Pfam" id="PF21365"/>
    </source>
</evidence>
<evidence type="ECO:0000313" key="13">
    <source>
        <dbReference type="Proteomes" id="UP000006727"/>
    </source>
</evidence>
<feature type="domain" description="Glycosyl hydrolase family 31 C-terminal" evidence="10">
    <location>
        <begin position="608"/>
        <end position="684"/>
    </location>
</feature>
<evidence type="ECO:0000256" key="5">
    <source>
        <dbReference type="ARBA" id="ARBA00041343"/>
    </source>
</evidence>
<keyword evidence="7" id="KW-0732">Signal</keyword>
<dbReference type="Gene3D" id="2.60.40.1180">
    <property type="entry name" value="Golgi alpha-mannosidase II"/>
    <property type="match status" value="2"/>
</dbReference>
<dbReference type="PaxDb" id="3218-PP1S281_10V6.1"/>
<dbReference type="EnsemblPlants" id="Pp3c2_18590V3.1">
    <property type="protein sequence ID" value="Pp3c2_18590V3.1"/>
    <property type="gene ID" value="Pp3c2_18590"/>
</dbReference>
<keyword evidence="2 6" id="KW-0378">Hydrolase</keyword>
<protein>
    <recommendedName>
        <fullName evidence="5">Maltase</fullName>
    </recommendedName>
</protein>
<dbReference type="CDD" id="cd06602">
    <property type="entry name" value="GH31_MGAM_SI_GAA"/>
    <property type="match status" value="1"/>
</dbReference>
<feature type="domain" description="Glycoside hydrolase family 31 TIM barrel" evidence="8">
    <location>
        <begin position="296"/>
        <end position="600"/>
    </location>
</feature>
<dbReference type="Pfam" id="PF01055">
    <property type="entry name" value="Glyco_hydro_31_2nd"/>
    <property type="match status" value="1"/>
</dbReference>
<evidence type="ECO:0000313" key="12">
    <source>
        <dbReference type="EnsemblPlants" id="Pp3c2_18590V3.1"/>
    </source>
</evidence>
<dbReference type="GO" id="GO:0004553">
    <property type="term" value="F:hydrolase activity, hydrolyzing O-glycosyl compounds"/>
    <property type="evidence" value="ECO:0000318"/>
    <property type="project" value="GO_Central"/>
</dbReference>
<dbReference type="PROSITE" id="PS00129">
    <property type="entry name" value="GLYCOSYL_HYDROL_F31_1"/>
    <property type="match status" value="1"/>
</dbReference>
<evidence type="ECO:0000259" key="8">
    <source>
        <dbReference type="Pfam" id="PF01055"/>
    </source>
</evidence>
<dbReference type="Gene3D" id="3.20.20.80">
    <property type="entry name" value="Glycosidases"/>
    <property type="match status" value="1"/>
</dbReference>
<dbReference type="InterPro" id="IPR048395">
    <property type="entry name" value="Glyco_hydro_31_C"/>
</dbReference>
<dbReference type="InterPro" id="IPR000322">
    <property type="entry name" value="Glyco_hydro_31_TIM"/>
</dbReference>
<evidence type="ECO:0000256" key="6">
    <source>
        <dbReference type="RuleBase" id="RU361185"/>
    </source>
</evidence>
<dbReference type="GO" id="GO:0005975">
    <property type="term" value="P:carbohydrate metabolic process"/>
    <property type="evidence" value="ECO:0007669"/>
    <property type="project" value="InterPro"/>
</dbReference>
<dbReference type="Gene3D" id="2.60.40.1760">
    <property type="entry name" value="glycosyl hydrolase (family 31)"/>
    <property type="match status" value="1"/>
</dbReference>
<reference evidence="11 13" key="1">
    <citation type="journal article" date="2008" name="Science">
        <title>The Physcomitrella genome reveals evolutionary insights into the conquest of land by plants.</title>
        <authorList>
            <person name="Rensing S."/>
            <person name="Lang D."/>
            <person name="Zimmer A."/>
            <person name="Terry A."/>
            <person name="Salamov A."/>
            <person name="Shapiro H."/>
            <person name="Nishiyama T."/>
            <person name="Perroud P.-F."/>
            <person name="Lindquist E."/>
            <person name="Kamisugi Y."/>
            <person name="Tanahashi T."/>
            <person name="Sakakibara K."/>
            <person name="Fujita T."/>
            <person name="Oishi K."/>
            <person name="Shin-I T."/>
            <person name="Kuroki Y."/>
            <person name="Toyoda A."/>
            <person name="Suzuki Y."/>
            <person name="Hashimoto A."/>
            <person name="Yamaguchi K."/>
            <person name="Sugano A."/>
            <person name="Kohara Y."/>
            <person name="Fujiyama A."/>
            <person name="Anterola A."/>
            <person name="Aoki S."/>
            <person name="Ashton N."/>
            <person name="Barbazuk W.B."/>
            <person name="Barker E."/>
            <person name="Bennetzen J."/>
            <person name="Bezanilla M."/>
            <person name="Blankenship R."/>
            <person name="Cho S.H."/>
            <person name="Dutcher S."/>
            <person name="Estelle M."/>
            <person name="Fawcett J.A."/>
            <person name="Gundlach H."/>
            <person name="Hanada K."/>
            <person name="Heyl A."/>
            <person name="Hicks K.A."/>
            <person name="Hugh J."/>
            <person name="Lohr M."/>
            <person name="Mayer K."/>
            <person name="Melkozernov A."/>
            <person name="Murata T."/>
            <person name="Nelson D."/>
            <person name="Pils B."/>
            <person name="Prigge M."/>
            <person name="Reiss B."/>
            <person name="Renner T."/>
            <person name="Rombauts S."/>
            <person name="Rushton P."/>
            <person name="Sanderfoot A."/>
            <person name="Schween G."/>
            <person name="Shiu S.-H."/>
            <person name="Stueber K."/>
            <person name="Theodoulou F.L."/>
            <person name="Tu H."/>
            <person name="Van de Peer Y."/>
            <person name="Verrier P.J."/>
            <person name="Waters E."/>
            <person name="Wood A."/>
            <person name="Yang L."/>
            <person name="Cove D."/>
            <person name="Cuming A."/>
            <person name="Hasebe M."/>
            <person name="Lucas S."/>
            <person name="Mishler D.B."/>
            <person name="Reski R."/>
            <person name="Grigoriev I."/>
            <person name="Quatrano R.S."/>
            <person name="Boore J.L."/>
        </authorList>
    </citation>
    <scope>NUCLEOTIDE SEQUENCE [LARGE SCALE GENOMIC DNA]</scope>
    <source>
        <strain evidence="12 13">cv. Gransden 2004</strain>
    </source>
</reference>
<evidence type="ECO:0000256" key="7">
    <source>
        <dbReference type="SAM" id="SignalP"/>
    </source>
</evidence>
<dbReference type="SUPFAM" id="SSF51445">
    <property type="entry name" value="(Trans)glycosidases"/>
    <property type="match status" value="1"/>
</dbReference>
<dbReference type="InterPro" id="IPR013780">
    <property type="entry name" value="Glyco_hydro_b"/>
</dbReference>
<dbReference type="Gramene" id="Pp3c2_18590V3.1">
    <property type="protein sequence ID" value="Pp3c2_18590V3.1"/>
    <property type="gene ID" value="Pp3c2_18590"/>
</dbReference>
<gene>
    <name evidence="12" type="primary">LOC112274362</name>
    <name evidence="11" type="ORF">PHYPA_002893</name>
</gene>
<dbReference type="SUPFAM" id="SSF51011">
    <property type="entry name" value="Glycosyl hydrolase domain"/>
    <property type="match status" value="1"/>
</dbReference>
<evidence type="ECO:0000256" key="1">
    <source>
        <dbReference type="ARBA" id="ARBA00007806"/>
    </source>
</evidence>
<keyword evidence="13" id="KW-1185">Reference proteome</keyword>
<proteinExistence type="inferred from homology"/>
<accession>A0A2K1L244</accession>
<dbReference type="InterPro" id="IPR017853">
    <property type="entry name" value="GH"/>
</dbReference>
<dbReference type="Pfam" id="PF21365">
    <property type="entry name" value="Glyco_hydro_31_3rd"/>
    <property type="match status" value="1"/>
</dbReference>
<feature type="domain" description="Glycoside hydrolase family 31 N-terminal" evidence="9">
    <location>
        <begin position="157"/>
        <end position="248"/>
    </location>
</feature>
<reference evidence="12" key="3">
    <citation type="submission" date="2020-12" db="UniProtKB">
        <authorList>
            <consortium name="EnsemblPlants"/>
        </authorList>
    </citation>
    <scope>IDENTIFICATION</scope>
</reference>
<evidence type="ECO:0000259" key="9">
    <source>
        <dbReference type="Pfam" id="PF13802"/>
    </source>
</evidence>
<dbReference type="SUPFAM" id="SSF74650">
    <property type="entry name" value="Galactose mutarotase-like"/>
    <property type="match status" value="1"/>
</dbReference>
<comment type="similarity">
    <text evidence="1 6">Belongs to the glycosyl hydrolase 31 family.</text>
</comment>
<sequence length="824" mass="92277">MQKEALIMQLIMSFLLWMRLVLLIPGRKAATANRAGGGSPLYEVSAVEEFAGQQGFEAKLVLSGGFGDDALGQDISPLSFIVRVEKSTQLRVYISDAKNPRWEIPHNLIPRQKIDSNLAASTDSPLLFVTHTIKPFGFAVTRVSNGDVLFNSTPPGDTSNLLFNPIIFKDQYIEISSQLPQSSNLFGLGESTRSDGLKLKPNRTYTLWTTDIAALFGDVDLYGSWPFHIEVRERGVSHGVLLLNSNGMEISYTEKYLTYRVIGGVLDFYFFPGPTPLDVVDQFTQLVGRPAAQPYWSFDRFLDFTNDEERFPLHEWRAFVDELHANSQHYVILGIFLKNDKGEPHMGQVWPGPVHYPDFLNPNAIRWWTNEVQLFHDQLPFDGMWIDMNELSNFCTGTNCTWNGTILGGVTECYLQFTNTHTKYDDPPFRINHYGKNEKLGYLTAAMTSKHWDGTLEYDAHSLYGLAESIATKVALTKVRKKRPFLLSRSTFVGSGAHAAHWTGDNKATYRDIGYSIVTVMNSGMAGIPMVGADICGFYDMASDDLCSRWIQTGAFHPFSRAHSNRDNAPKELYLLPKTTISARKALRLKYQLLPYYYTLNYEAHTKGYPIVRPLFFAFPQDPLAVDVSYQFLVGNHILVSPVITENATEIKAYFPTGTCKGEHIILQAPWNVINVHVRQGAIIPMQQNALTSIAVRKTPFSLVISLPSDASLSTAGGYVFLDNGEEIDMTLRRNHSTLVRFEAVATQKSGVITATVEQGEFALWEGWIVDRVVILGVDSTPTIAHVTQKLSKTSAKLFHSGQKLEVSGLKLLLGEAFQIQWGF</sequence>
<evidence type="ECO:0000256" key="4">
    <source>
        <dbReference type="ARBA" id="ARBA00023295"/>
    </source>
</evidence>